<comment type="caution">
    <text evidence="2">The sequence shown here is derived from an EMBL/GenBank/DDBJ whole genome shotgun (WGS) entry which is preliminary data.</text>
</comment>
<proteinExistence type="predicted"/>
<evidence type="ECO:0000313" key="3">
    <source>
        <dbReference type="Proteomes" id="UP000763447"/>
    </source>
</evidence>
<gene>
    <name evidence="2" type="ORF">HC026_03140</name>
</gene>
<evidence type="ECO:0000313" key="2">
    <source>
        <dbReference type="EMBL" id="NLR17914.1"/>
    </source>
</evidence>
<keyword evidence="1" id="KW-0732">Signal</keyword>
<dbReference type="Proteomes" id="UP000763447">
    <property type="component" value="Unassembled WGS sequence"/>
</dbReference>
<dbReference type="RefSeq" id="WP_168924538.1">
    <property type="nucleotide sequence ID" value="NZ_JAAXLJ010000004.1"/>
</dbReference>
<organism evidence="2 3">
    <name type="scientific">Secundilactobacillus angelensis</name>
    <dbReference type="NCBI Taxonomy" id="2722706"/>
    <lineage>
        <taxon>Bacteria</taxon>
        <taxon>Bacillati</taxon>
        <taxon>Bacillota</taxon>
        <taxon>Bacilli</taxon>
        <taxon>Lactobacillales</taxon>
        <taxon>Lactobacillaceae</taxon>
        <taxon>Secundilactobacillus</taxon>
    </lineage>
</organism>
<feature type="signal peptide" evidence="1">
    <location>
        <begin position="1"/>
        <end position="31"/>
    </location>
</feature>
<reference evidence="2 3" key="1">
    <citation type="submission" date="2020-04" db="EMBL/GenBank/DDBJ databases">
        <title>A novel species of genus Lactobacillus that was isolated from fermented food Zha-chili.</title>
        <authorList>
            <person name="Zhang Z."/>
        </authorList>
    </citation>
    <scope>NUCLEOTIDE SEQUENCE [LARGE SCALE GENOMIC DNA]</scope>
    <source>
        <strain evidence="3">HBUAS51383</strain>
    </source>
</reference>
<name>A0ABX1KWD6_9LACO</name>
<evidence type="ECO:0000256" key="1">
    <source>
        <dbReference type="SAM" id="SignalP"/>
    </source>
</evidence>
<sequence>MKSSLKKSLYVGLAAVSMLGAAGLATTTANAKSYAYITSSSYLTTAPETRNVVPNGTHALYTKAGTAAGARVVASTSTMGRLGNSSRSNDYFRAYSIATTNRGSVYYKVVSFDGRYRGWIYGGKDKTQFGGGVASTQTTSSATMPAVTTGYTMTRPSYWTLWNNPKYAQYKAHKITGFNTTDTFTITGAETKTREGWVYYQVKDEQNPSITGWIYNLGLKVPEGNQVKISYVDKDTGKEVGTGSVPFDKSATYTNVTTTANLNSIVNGVPSGYVPYDNNNGGSASLANRDNAAVAKDGDTLVYYVKAAATDTTKAIKVNLVDQQGNAITLKSADQTLLDASGAKAAFQVKAGDTISAQDVQNIIQDANLTNLISNSGSSYQFVSASDTATTTNDNGATVNVRATYRVVAY</sequence>
<protein>
    <submittedName>
        <fullName evidence="2">S-layer protein</fullName>
    </submittedName>
</protein>
<dbReference type="EMBL" id="JAAXLJ010000004">
    <property type="protein sequence ID" value="NLR17914.1"/>
    <property type="molecule type" value="Genomic_DNA"/>
</dbReference>
<feature type="chain" id="PRO_5045578879" evidence="1">
    <location>
        <begin position="32"/>
        <end position="410"/>
    </location>
</feature>
<keyword evidence="3" id="KW-1185">Reference proteome</keyword>
<accession>A0ABX1KWD6</accession>